<dbReference type="SUPFAM" id="SSF144232">
    <property type="entry name" value="HIT/MYND zinc finger-like"/>
    <property type="match status" value="1"/>
</dbReference>
<keyword evidence="2 4" id="KW-0863">Zinc-finger</keyword>
<comment type="caution">
    <text evidence="6">The sequence shown here is derived from an EMBL/GenBank/DDBJ whole genome shotgun (WGS) entry which is preliminary data.</text>
</comment>
<evidence type="ECO:0000313" key="6">
    <source>
        <dbReference type="EMBL" id="KAF9534059.1"/>
    </source>
</evidence>
<dbReference type="PROSITE" id="PS01360">
    <property type="entry name" value="ZF_MYND_1"/>
    <property type="match status" value="1"/>
</dbReference>
<reference evidence="6" key="1">
    <citation type="submission" date="2020-11" db="EMBL/GenBank/DDBJ databases">
        <authorList>
            <consortium name="DOE Joint Genome Institute"/>
            <person name="Ahrendt S."/>
            <person name="Riley R."/>
            <person name="Andreopoulos W."/>
            <person name="Labutti K."/>
            <person name="Pangilinan J."/>
            <person name="Ruiz-Duenas F.J."/>
            <person name="Barrasa J.M."/>
            <person name="Sanchez-Garcia M."/>
            <person name="Camarero S."/>
            <person name="Miyauchi S."/>
            <person name="Serrano A."/>
            <person name="Linde D."/>
            <person name="Babiker R."/>
            <person name="Drula E."/>
            <person name="Ayuso-Fernandez I."/>
            <person name="Pacheco R."/>
            <person name="Padilla G."/>
            <person name="Ferreira P."/>
            <person name="Barriuso J."/>
            <person name="Kellner H."/>
            <person name="Castanera R."/>
            <person name="Alfaro M."/>
            <person name="Ramirez L."/>
            <person name="Pisabarro A.G."/>
            <person name="Kuo A."/>
            <person name="Tritt A."/>
            <person name="Lipzen A."/>
            <person name="He G."/>
            <person name="Yan M."/>
            <person name="Ng V."/>
            <person name="Cullen D."/>
            <person name="Martin F."/>
            <person name="Rosso M.-N."/>
            <person name="Henrissat B."/>
            <person name="Hibbett D."/>
            <person name="Martinez A.T."/>
            <person name="Grigoriev I.V."/>
        </authorList>
    </citation>
    <scope>NUCLEOTIDE SEQUENCE</scope>
    <source>
        <strain evidence="6">CBS 506.95</strain>
    </source>
</reference>
<dbReference type="OrthoDB" id="341421at2759"/>
<dbReference type="Proteomes" id="UP000807306">
    <property type="component" value="Unassembled WGS sequence"/>
</dbReference>
<evidence type="ECO:0000256" key="4">
    <source>
        <dbReference type="PROSITE-ProRule" id="PRU00134"/>
    </source>
</evidence>
<proteinExistence type="predicted"/>
<protein>
    <recommendedName>
        <fullName evidence="5">MYND-type domain-containing protein</fullName>
    </recommendedName>
</protein>
<evidence type="ECO:0000313" key="7">
    <source>
        <dbReference type="Proteomes" id="UP000807306"/>
    </source>
</evidence>
<accession>A0A9P6ES61</accession>
<keyword evidence="1" id="KW-0479">Metal-binding</keyword>
<organism evidence="6 7">
    <name type="scientific">Crepidotus variabilis</name>
    <dbReference type="NCBI Taxonomy" id="179855"/>
    <lineage>
        <taxon>Eukaryota</taxon>
        <taxon>Fungi</taxon>
        <taxon>Dikarya</taxon>
        <taxon>Basidiomycota</taxon>
        <taxon>Agaricomycotina</taxon>
        <taxon>Agaricomycetes</taxon>
        <taxon>Agaricomycetidae</taxon>
        <taxon>Agaricales</taxon>
        <taxon>Agaricineae</taxon>
        <taxon>Crepidotaceae</taxon>
        <taxon>Crepidotus</taxon>
    </lineage>
</organism>
<keyword evidence="3" id="KW-0862">Zinc</keyword>
<evidence type="ECO:0000256" key="2">
    <source>
        <dbReference type="ARBA" id="ARBA00022771"/>
    </source>
</evidence>
<keyword evidence="7" id="KW-1185">Reference proteome</keyword>
<name>A0A9P6ES61_9AGAR</name>
<dbReference type="EMBL" id="MU157827">
    <property type="protein sequence ID" value="KAF9534059.1"/>
    <property type="molecule type" value="Genomic_DNA"/>
</dbReference>
<evidence type="ECO:0000256" key="3">
    <source>
        <dbReference type="ARBA" id="ARBA00022833"/>
    </source>
</evidence>
<dbReference type="Gene3D" id="6.10.140.2220">
    <property type="match status" value="1"/>
</dbReference>
<gene>
    <name evidence="6" type="ORF">CPB83DRAFT_805144</name>
</gene>
<feature type="domain" description="MYND-type" evidence="5">
    <location>
        <begin position="242"/>
        <end position="280"/>
    </location>
</feature>
<evidence type="ECO:0000256" key="1">
    <source>
        <dbReference type="ARBA" id="ARBA00022723"/>
    </source>
</evidence>
<evidence type="ECO:0000259" key="5">
    <source>
        <dbReference type="PROSITE" id="PS50865"/>
    </source>
</evidence>
<dbReference type="PROSITE" id="PS50865">
    <property type="entry name" value="ZF_MYND_2"/>
    <property type="match status" value="1"/>
</dbReference>
<dbReference type="AlphaFoldDB" id="A0A9P6ES61"/>
<dbReference type="GO" id="GO:0008270">
    <property type="term" value="F:zinc ion binding"/>
    <property type="evidence" value="ECO:0007669"/>
    <property type="project" value="UniProtKB-KW"/>
</dbReference>
<sequence>MSGNTGMSLFQRAELLYHAGDTRGALDGYCKSIKRILNDENVTALAPVGPMPDNFPREMLGLVWQNFVGFLRDPNLNFNEDTAPAACNLLKIFKPGATSPQLQRWSPRFQSTEHGRILFKALQITAGFTLGLQAWNRQDRATAARRYQEALDLAQTHTPFVTFPNTFVGLEKYVSTEVQETKDNLDVLERNDTANATLAASLGQSTGRRDVVDMPTNFCMKRIEGNGEENLVNSVMLATNACAKCGIHKMSLQKCGRCKSTLYCGAECQRSHWPSHKPTCRRPAQFG</sequence>
<dbReference type="InterPro" id="IPR002893">
    <property type="entry name" value="Znf_MYND"/>
</dbReference>
<dbReference type="Pfam" id="PF01753">
    <property type="entry name" value="zf-MYND"/>
    <property type="match status" value="1"/>
</dbReference>